<accession>A0A919GMU6</accession>
<dbReference type="Pfam" id="PF13581">
    <property type="entry name" value="HATPase_c_2"/>
    <property type="match status" value="1"/>
</dbReference>
<proteinExistence type="predicted"/>
<dbReference type="CDD" id="cd16936">
    <property type="entry name" value="HATPase_RsbW-like"/>
    <property type="match status" value="1"/>
</dbReference>
<evidence type="ECO:0000256" key="1">
    <source>
        <dbReference type="ARBA" id="ARBA00022527"/>
    </source>
</evidence>
<reference evidence="3" key="1">
    <citation type="journal article" date="2014" name="Int. J. Syst. Evol. Microbiol.">
        <title>Complete genome sequence of Corynebacterium casei LMG S-19264T (=DSM 44701T), isolated from a smear-ripened cheese.</title>
        <authorList>
            <consortium name="US DOE Joint Genome Institute (JGI-PGF)"/>
            <person name="Walter F."/>
            <person name="Albersmeier A."/>
            <person name="Kalinowski J."/>
            <person name="Ruckert C."/>
        </authorList>
    </citation>
    <scope>NUCLEOTIDE SEQUENCE</scope>
    <source>
        <strain evidence="3">CGMCC 4.7403</strain>
    </source>
</reference>
<dbReference type="InterPro" id="IPR003594">
    <property type="entry name" value="HATPase_dom"/>
</dbReference>
<organism evidence="3 4">
    <name type="scientific">Streptomyces capitiformicae</name>
    <dbReference type="NCBI Taxonomy" id="2014920"/>
    <lineage>
        <taxon>Bacteria</taxon>
        <taxon>Bacillati</taxon>
        <taxon>Actinomycetota</taxon>
        <taxon>Actinomycetes</taxon>
        <taxon>Kitasatosporales</taxon>
        <taxon>Streptomycetaceae</taxon>
        <taxon>Streptomyces</taxon>
    </lineage>
</organism>
<reference evidence="3" key="2">
    <citation type="submission" date="2020-09" db="EMBL/GenBank/DDBJ databases">
        <authorList>
            <person name="Sun Q."/>
            <person name="Zhou Y."/>
        </authorList>
    </citation>
    <scope>NUCLEOTIDE SEQUENCE</scope>
    <source>
        <strain evidence="3">CGMCC 4.7403</strain>
    </source>
</reference>
<gene>
    <name evidence="3" type="ORF">GCM10017771_26780</name>
</gene>
<feature type="domain" description="Histidine kinase/HSP90-like ATPase" evidence="2">
    <location>
        <begin position="118"/>
        <end position="213"/>
    </location>
</feature>
<evidence type="ECO:0000313" key="4">
    <source>
        <dbReference type="Proteomes" id="UP000603227"/>
    </source>
</evidence>
<dbReference type="Proteomes" id="UP000603227">
    <property type="component" value="Unassembled WGS sequence"/>
</dbReference>
<keyword evidence="4" id="KW-1185">Reference proteome</keyword>
<dbReference type="SUPFAM" id="SSF55874">
    <property type="entry name" value="ATPase domain of HSP90 chaperone/DNA topoisomerase II/histidine kinase"/>
    <property type="match status" value="1"/>
</dbReference>
<dbReference type="InterPro" id="IPR050267">
    <property type="entry name" value="Anti-sigma-factor_SerPK"/>
</dbReference>
<evidence type="ECO:0000259" key="2">
    <source>
        <dbReference type="Pfam" id="PF13581"/>
    </source>
</evidence>
<dbReference type="AlphaFoldDB" id="A0A919GMU6"/>
<dbReference type="InterPro" id="IPR036890">
    <property type="entry name" value="HATPase_C_sf"/>
</dbReference>
<dbReference type="GO" id="GO:0004674">
    <property type="term" value="F:protein serine/threonine kinase activity"/>
    <property type="evidence" value="ECO:0007669"/>
    <property type="project" value="UniProtKB-KW"/>
</dbReference>
<sequence length="237" mass="25100">MNDEGKHVRLLPWTGSHGQPCLLLTDGEGTASRVADRIERTQLGLAGRLLGRARAVLPDQSADGSQWAPLAGQLTDALHDVLLIAESRGARLGGVPAEHRRFGRIALPGTDLTSACFARRHVRDTADSWGLPQSVIDDLETIAGELVANALEHSDSHTITVDCGLTSRTAVISVTDEGGRPTSADLPASAELLGLEQERGRGLVITQALAVRWGTLRDGGELTVWAEVPMESPESAG</sequence>
<comment type="caution">
    <text evidence="3">The sequence shown here is derived from an EMBL/GenBank/DDBJ whole genome shotgun (WGS) entry which is preliminary data.</text>
</comment>
<keyword evidence="1" id="KW-0808">Transferase</keyword>
<dbReference type="Gene3D" id="3.30.565.10">
    <property type="entry name" value="Histidine kinase-like ATPase, C-terminal domain"/>
    <property type="match status" value="1"/>
</dbReference>
<evidence type="ECO:0000313" key="3">
    <source>
        <dbReference type="EMBL" id="GHH87074.1"/>
    </source>
</evidence>
<dbReference type="EMBL" id="BNAT01000007">
    <property type="protein sequence ID" value="GHH87074.1"/>
    <property type="molecule type" value="Genomic_DNA"/>
</dbReference>
<keyword evidence="1" id="KW-0723">Serine/threonine-protein kinase</keyword>
<protein>
    <recommendedName>
        <fullName evidence="2">Histidine kinase/HSP90-like ATPase domain-containing protein</fullName>
    </recommendedName>
</protein>
<keyword evidence="1" id="KW-0418">Kinase</keyword>
<dbReference type="PANTHER" id="PTHR35526:SF3">
    <property type="entry name" value="ANTI-SIGMA-F FACTOR RSBW"/>
    <property type="match status" value="1"/>
</dbReference>
<name>A0A919GMU6_9ACTN</name>
<dbReference type="PANTHER" id="PTHR35526">
    <property type="entry name" value="ANTI-SIGMA-F FACTOR RSBW-RELATED"/>
    <property type="match status" value="1"/>
</dbReference>